<sequence length="54" mass="6176">MPQMLIQHNDHPNVRISGQLTLNTSEHMIDNANRLPPERQRVSTSTLITRLTAQ</sequence>
<evidence type="ECO:0000313" key="2">
    <source>
        <dbReference type="EMBL" id="AAF84966.1"/>
    </source>
</evidence>
<dbReference type="AlphaFoldDB" id="Q9PBH7"/>
<dbReference type="EMBL" id="AE003849">
    <property type="protein sequence ID" value="AAF84966.1"/>
    <property type="molecule type" value="Genomic_DNA"/>
</dbReference>
<feature type="region of interest" description="Disordered" evidence="1">
    <location>
        <begin position="35"/>
        <end position="54"/>
    </location>
</feature>
<proteinExistence type="predicted"/>
<evidence type="ECO:0000256" key="1">
    <source>
        <dbReference type="SAM" id="MobiDB-lite"/>
    </source>
</evidence>
<dbReference type="HOGENOM" id="CLU_3049516_0_0_6"/>
<dbReference type="Proteomes" id="UP000000812">
    <property type="component" value="Chromosome"/>
</dbReference>
<name>Q9PBH7_XYLFA</name>
<organism evidence="2 3">
    <name type="scientific">Xylella fastidiosa (strain 9a5c)</name>
    <dbReference type="NCBI Taxonomy" id="160492"/>
    <lineage>
        <taxon>Bacteria</taxon>
        <taxon>Pseudomonadati</taxon>
        <taxon>Pseudomonadota</taxon>
        <taxon>Gammaproteobacteria</taxon>
        <taxon>Lysobacterales</taxon>
        <taxon>Lysobacteraceae</taxon>
        <taxon>Xylella</taxon>
    </lineage>
</organism>
<feature type="compositionally biased region" description="Polar residues" evidence="1">
    <location>
        <begin position="42"/>
        <end position="54"/>
    </location>
</feature>
<reference evidence="2 3" key="1">
    <citation type="journal article" date="2000" name="Nature">
        <title>The genome sequence of the plant pathogen Xylella fastidiosa.</title>
        <authorList>
            <person name="Simpson A.J."/>
            <person name="Reinach F.C."/>
            <person name="Arruda P."/>
            <person name="Abreu F.A."/>
            <person name="Acencio M."/>
            <person name="Alvarenga R."/>
            <person name="Alves L.M."/>
            <person name="Araya J.E."/>
            <person name="Baia G.S."/>
            <person name="Baptista C.S."/>
            <person name="Barros M.H."/>
            <person name="Bonaccorsi E.D."/>
            <person name="Bordin S."/>
            <person name="Bove J.M."/>
            <person name="Briones M.R."/>
            <person name="Bueno M.R."/>
            <person name="Camargo A.A."/>
            <person name="Camargo L.E."/>
            <person name="Carraro D.M."/>
            <person name="Carrer H."/>
            <person name="Colauto N.B."/>
            <person name="Colombo C."/>
            <person name="Costa F.F."/>
            <person name="Costa M.C."/>
            <person name="Costa-Neto C.M."/>
            <person name="Coutinho L.L."/>
            <person name="Cristofani M."/>
            <person name="Dias-Neto E."/>
            <person name="Docena C."/>
            <person name="El-Dorry H."/>
            <person name="Facincani A.P."/>
            <person name="Ferreira A.J."/>
            <person name="Ferreira V.C."/>
            <person name="Ferro J.A."/>
            <person name="Fraga J.S."/>
            <person name="Franca S.C."/>
            <person name="Franco M.C."/>
            <person name="Frohme M."/>
            <person name="Furlan L.R."/>
            <person name="Garnier M."/>
            <person name="Goldman G.H."/>
            <person name="Goldman M.H."/>
            <person name="Gomes S.L."/>
            <person name="Gruber A."/>
            <person name="Ho P.L."/>
            <person name="Hoheisel J.D."/>
            <person name="Junqueira M.L."/>
            <person name="Kemper E.L."/>
            <person name="Kitajima J.P."/>
            <person name="Krieger J.E."/>
            <person name="Kuramae E.E."/>
            <person name="Laigret F."/>
            <person name="Lambais M.R."/>
            <person name="Leite L.C."/>
            <person name="Lemos E.G."/>
            <person name="Lemos M.V."/>
            <person name="Lopes S.A."/>
            <person name="Lopes C.R."/>
            <person name="Machado J.A."/>
            <person name="Machado M.A."/>
            <person name="Madeira A.M."/>
            <person name="Madeira H.M."/>
            <person name="Marino C.L."/>
            <person name="Marques M.V."/>
            <person name="Martins E.A."/>
            <person name="Martins E.M."/>
            <person name="Matsukuma A.Y."/>
            <person name="Menck C.F."/>
            <person name="Miracca E.C."/>
            <person name="Miyaki C.Y."/>
            <person name="Monteriro-Vitorello C.B."/>
            <person name="Moon D.H."/>
            <person name="Nagai M.A."/>
            <person name="Nascimento A.L."/>
            <person name="Netto L.E."/>
            <person name="Nhani A.Jr."/>
            <person name="Nobrega F.G."/>
            <person name="Nunes L.R."/>
            <person name="Oliveira M.A."/>
            <person name="de Oliveira M.C."/>
            <person name="de Oliveira R.C."/>
            <person name="Palmieri D.A."/>
            <person name="Paris A."/>
            <person name="Peixoto B.R."/>
            <person name="Pereira G.A."/>
            <person name="Pereira H.A.Jr."/>
            <person name="Pesquero J.B."/>
            <person name="Quaggio R.B."/>
            <person name="Roberto P.G."/>
            <person name="Rodrigues V."/>
            <person name="de M Rosa A.J."/>
            <person name="de Rosa V.E.Jr."/>
            <person name="de Sa R.G."/>
            <person name="Santelli R.V."/>
            <person name="Sawasaki H.E."/>
            <person name="da Silva A.C."/>
            <person name="da Silva A.M."/>
            <person name="da Silva F.R."/>
            <person name="da Silva W.A.Jr."/>
            <person name="da Silveira J.F."/>
            <person name="Silvestri M.L."/>
            <person name="Siqueira W.J."/>
            <person name="de Souza A.A."/>
            <person name="de Souza A.P."/>
            <person name="Terenzi M.F."/>
            <person name="Truffi D."/>
            <person name="Tsai S.M."/>
            <person name="Tsuhako M.H."/>
            <person name="Vallada H."/>
            <person name="Van Sluys M.A."/>
            <person name="Verjovski-Almeida S."/>
            <person name="Vettore A.L."/>
            <person name="Zago M.A."/>
            <person name="Zatz M."/>
            <person name="Meidanis J."/>
            <person name="Setubal J.C."/>
        </authorList>
    </citation>
    <scope>NUCLEOTIDE SEQUENCE [LARGE SCALE GENOMIC DNA]</scope>
    <source>
        <strain evidence="2 3">9a5c</strain>
    </source>
</reference>
<gene>
    <name evidence="2" type="ordered locus">XF_2167</name>
</gene>
<evidence type="ECO:0000313" key="3">
    <source>
        <dbReference type="Proteomes" id="UP000000812"/>
    </source>
</evidence>
<dbReference type="KEGG" id="xfa:XF_2167"/>
<accession>Q9PBH7</accession>
<protein>
    <submittedName>
        <fullName evidence="2">Uncharacterized protein</fullName>
    </submittedName>
</protein>
<dbReference type="PIR" id="G82592">
    <property type="entry name" value="G82592"/>
</dbReference>